<dbReference type="AlphaFoldDB" id="D7U1K3"/>
<sequence>MLCLGYIYKNNFFVLCFEWFSCFHMERFAQIKSLCIWFESK</sequence>
<evidence type="ECO:0000313" key="1">
    <source>
        <dbReference type="EMBL" id="CBI36619.3"/>
    </source>
</evidence>
<proteinExistence type="predicted"/>
<dbReference type="Proteomes" id="UP000009183">
    <property type="component" value="Chromosome 11"/>
</dbReference>
<dbReference type="InParanoid" id="D7U1K3"/>
<name>D7U1K3_VITVI</name>
<accession>D7U1K3</accession>
<dbReference type="PaxDb" id="29760-VIT_11s0037g01290.t01"/>
<reference evidence="2" key="1">
    <citation type="journal article" date="2007" name="Nature">
        <title>The grapevine genome sequence suggests ancestral hexaploidization in major angiosperm phyla.</title>
        <authorList>
            <consortium name="The French-Italian Public Consortium for Grapevine Genome Characterization."/>
            <person name="Jaillon O."/>
            <person name="Aury J.-M."/>
            <person name="Noel B."/>
            <person name="Policriti A."/>
            <person name="Clepet C."/>
            <person name="Casagrande A."/>
            <person name="Choisne N."/>
            <person name="Aubourg S."/>
            <person name="Vitulo N."/>
            <person name="Jubin C."/>
            <person name="Vezzi A."/>
            <person name="Legeai F."/>
            <person name="Hugueney P."/>
            <person name="Dasilva C."/>
            <person name="Horner D."/>
            <person name="Mica E."/>
            <person name="Jublot D."/>
            <person name="Poulain J."/>
            <person name="Bruyere C."/>
            <person name="Billault A."/>
            <person name="Segurens B."/>
            <person name="Gouyvenoux M."/>
            <person name="Ugarte E."/>
            <person name="Cattonaro F."/>
            <person name="Anthouard V."/>
            <person name="Vico V."/>
            <person name="Del Fabbro C."/>
            <person name="Alaux M."/>
            <person name="Di Gaspero G."/>
            <person name="Dumas V."/>
            <person name="Felice N."/>
            <person name="Paillard S."/>
            <person name="Juman I."/>
            <person name="Moroldo M."/>
            <person name="Scalabrin S."/>
            <person name="Canaguier A."/>
            <person name="Le Clainche I."/>
            <person name="Malacrida G."/>
            <person name="Durand E."/>
            <person name="Pesole G."/>
            <person name="Laucou V."/>
            <person name="Chatelet P."/>
            <person name="Merdinoglu D."/>
            <person name="Delledonne M."/>
            <person name="Pezzotti M."/>
            <person name="Lecharny A."/>
            <person name="Scarpelli C."/>
            <person name="Artiguenave F."/>
            <person name="Pe M.E."/>
            <person name="Valle G."/>
            <person name="Morgante M."/>
            <person name="Caboche M."/>
            <person name="Adam-Blondon A.-F."/>
            <person name="Weissenbach J."/>
            <person name="Quetier F."/>
            <person name="Wincker P."/>
        </authorList>
    </citation>
    <scope>NUCLEOTIDE SEQUENCE [LARGE SCALE GENOMIC DNA]</scope>
    <source>
        <strain evidence="2">cv. Pinot noir / PN40024</strain>
    </source>
</reference>
<keyword evidence="2" id="KW-1185">Reference proteome</keyword>
<evidence type="ECO:0000313" key="2">
    <source>
        <dbReference type="Proteomes" id="UP000009183"/>
    </source>
</evidence>
<dbReference type="EMBL" id="FN596499">
    <property type="protein sequence ID" value="CBI36619.3"/>
    <property type="molecule type" value="Genomic_DNA"/>
</dbReference>
<dbReference type="HOGENOM" id="CLU_3280587_0_0_1"/>
<protein>
    <submittedName>
        <fullName evidence="1">Uncharacterized protein</fullName>
    </submittedName>
</protein>
<gene>
    <name evidence="1" type="ordered locus">VIT_11s0037g01290</name>
</gene>
<organism evidence="1 2">
    <name type="scientific">Vitis vinifera</name>
    <name type="common">Grape</name>
    <dbReference type="NCBI Taxonomy" id="29760"/>
    <lineage>
        <taxon>Eukaryota</taxon>
        <taxon>Viridiplantae</taxon>
        <taxon>Streptophyta</taxon>
        <taxon>Embryophyta</taxon>
        <taxon>Tracheophyta</taxon>
        <taxon>Spermatophyta</taxon>
        <taxon>Magnoliopsida</taxon>
        <taxon>eudicotyledons</taxon>
        <taxon>Gunneridae</taxon>
        <taxon>Pentapetalae</taxon>
        <taxon>rosids</taxon>
        <taxon>Vitales</taxon>
        <taxon>Vitaceae</taxon>
        <taxon>Viteae</taxon>
        <taxon>Vitis</taxon>
    </lineage>
</organism>